<dbReference type="AlphaFoldDB" id="A0A969WBF5"/>
<feature type="domain" description="DUF7931" evidence="1">
    <location>
        <begin position="26"/>
        <end position="171"/>
    </location>
</feature>
<dbReference type="InterPro" id="IPR057691">
    <property type="entry name" value="DUF7931"/>
</dbReference>
<keyword evidence="3" id="KW-1185">Reference proteome</keyword>
<dbReference type="EMBL" id="JAAVXB010000006">
    <property type="protein sequence ID" value="NKF23089.1"/>
    <property type="molecule type" value="Genomic_DNA"/>
</dbReference>
<protein>
    <recommendedName>
        <fullName evidence="1">DUF7931 domain-containing protein</fullName>
    </recommendedName>
</protein>
<reference evidence="2" key="1">
    <citation type="submission" date="2020-03" db="EMBL/GenBank/DDBJ databases">
        <title>Solimonas marina sp. nov., isolated from deep seawater of the Pacific Ocean.</title>
        <authorList>
            <person name="Liu X."/>
            <person name="Lai Q."/>
            <person name="Sun F."/>
            <person name="Gai Y."/>
            <person name="Li G."/>
            <person name="Shao Z."/>
        </authorList>
    </citation>
    <scope>NUCLEOTIDE SEQUENCE</scope>
    <source>
        <strain evidence="2">C16B3</strain>
    </source>
</reference>
<dbReference type="Pfam" id="PF25559">
    <property type="entry name" value="DUF7931"/>
    <property type="match status" value="1"/>
</dbReference>
<dbReference type="RefSeq" id="WP_168148413.1">
    <property type="nucleotide sequence ID" value="NZ_JAAVXB010000006.1"/>
</dbReference>
<evidence type="ECO:0000313" key="2">
    <source>
        <dbReference type="EMBL" id="NKF23089.1"/>
    </source>
</evidence>
<comment type="caution">
    <text evidence="2">The sequence shown here is derived from an EMBL/GenBank/DDBJ whole genome shotgun (WGS) entry which is preliminary data.</text>
</comment>
<gene>
    <name evidence="2" type="ORF">G7Y82_12250</name>
</gene>
<accession>A0A969WBF5</accession>
<sequence length="173" mass="20236">MVDARDPDAGRTGLTPPATALYGHAEYTQTALKLITRTHLRLCLFSPELDRRVWGHPGLVELLRAFALRSAHAEIRILVHRPQRIAQASHRLVELARRLPSRIRIREVSEERRSFLEEYVIGDELAVLRKRRHDDAEAQWYDHAPMEARRLRRRFDALWDESLPARELAELRI</sequence>
<dbReference type="Proteomes" id="UP000653472">
    <property type="component" value="Unassembled WGS sequence"/>
</dbReference>
<organism evidence="2 3">
    <name type="scientific">Solimonas marina</name>
    <dbReference type="NCBI Taxonomy" id="2714601"/>
    <lineage>
        <taxon>Bacteria</taxon>
        <taxon>Pseudomonadati</taxon>
        <taxon>Pseudomonadota</taxon>
        <taxon>Gammaproteobacteria</taxon>
        <taxon>Nevskiales</taxon>
        <taxon>Nevskiaceae</taxon>
        <taxon>Solimonas</taxon>
    </lineage>
</organism>
<name>A0A969WBF5_9GAMM</name>
<evidence type="ECO:0000313" key="3">
    <source>
        <dbReference type="Proteomes" id="UP000653472"/>
    </source>
</evidence>
<evidence type="ECO:0000259" key="1">
    <source>
        <dbReference type="Pfam" id="PF25559"/>
    </source>
</evidence>
<proteinExistence type="predicted"/>